<keyword evidence="2 5" id="KW-0489">Methyltransferase</keyword>
<evidence type="ECO:0000256" key="2">
    <source>
        <dbReference type="ARBA" id="ARBA00022603"/>
    </source>
</evidence>
<dbReference type="GO" id="GO:0032259">
    <property type="term" value="P:methylation"/>
    <property type="evidence" value="ECO:0007669"/>
    <property type="project" value="UniProtKB-KW"/>
</dbReference>
<dbReference type="RefSeq" id="WP_068116833.1">
    <property type="nucleotide sequence ID" value="NZ_CCXJ01000050.1"/>
</dbReference>
<evidence type="ECO:0000313" key="5">
    <source>
        <dbReference type="EMBL" id="MDP9820950.1"/>
    </source>
</evidence>
<accession>A0ABT9NLN7</accession>
<dbReference type="SUPFAM" id="SSF53335">
    <property type="entry name" value="S-adenosyl-L-methionine-dependent methyltransferases"/>
    <property type="match status" value="1"/>
</dbReference>
<dbReference type="GO" id="GO:0008168">
    <property type="term" value="F:methyltransferase activity"/>
    <property type="evidence" value="ECO:0007669"/>
    <property type="project" value="UniProtKB-KW"/>
</dbReference>
<keyword evidence="3" id="KW-0808">Transferase</keyword>
<name>A0ABT9NLN7_9ACTN</name>
<reference evidence="5 6" key="1">
    <citation type="submission" date="2023-07" db="EMBL/GenBank/DDBJ databases">
        <title>Sequencing the genomes of 1000 actinobacteria strains.</title>
        <authorList>
            <person name="Klenk H.-P."/>
        </authorList>
    </citation>
    <scope>NUCLEOTIDE SEQUENCE [LARGE SCALE GENOMIC DNA]</scope>
    <source>
        <strain evidence="5 6">GD13</strain>
    </source>
</reference>
<dbReference type="Gene3D" id="3.40.50.150">
    <property type="entry name" value="Vaccinia Virus protein VP39"/>
    <property type="match status" value="1"/>
</dbReference>
<dbReference type="InterPro" id="IPR029063">
    <property type="entry name" value="SAM-dependent_MTases_sf"/>
</dbReference>
<evidence type="ECO:0000259" key="4">
    <source>
        <dbReference type="Pfam" id="PF08241"/>
    </source>
</evidence>
<dbReference type="PANTHER" id="PTHR44942">
    <property type="entry name" value="METHYLTRANSF_11 DOMAIN-CONTAINING PROTEIN"/>
    <property type="match status" value="1"/>
</dbReference>
<dbReference type="EMBL" id="JAUSQM010000001">
    <property type="protein sequence ID" value="MDP9820950.1"/>
    <property type="molecule type" value="Genomic_DNA"/>
</dbReference>
<dbReference type="PANTHER" id="PTHR44942:SF4">
    <property type="entry name" value="METHYLTRANSFERASE TYPE 11 DOMAIN-CONTAINING PROTEIN"/>
    <property type="match status" value="1"/>
</dbReference>
<dbReference type="Pfam" id="PF08241">
    <property type="entry name" value="Methyltransf_11"/>
    <property type="match status" value="1"/>
</dbReference>
<protein>
    <submittedName>
        <fullName evidence="5">SAM-dependent methyltransferase</fullName>
    </submittedName>
</protein>
<evidence type="ECO:0000256" key="1">
    <source>
        <dbReference type="ARBA" id="ARBA00008361"/>
    </source>
</evidence>
<comment type="similarity">
    <text evidence="1">Belongs to the methyltransferase superfamily.</text>
</comment>
<comment type="caution">
    <text evidence="5">The sequence shown here is derived from an EMBL/GenBank/DDBJ whole genome shotgun (WGS) entry which is preliminary data.</text>
</comment>
<dbReference type="Proteomes" id="UP001240447">
    <property type="component" value="Unassembled WGS sequence"/>
</dbReference>
<dbReference type="InterPro" id="IPR013216">
    <property type="entry name" value="Methyltransf_11"/>
</dbReference>
<keyword evidence="6" id="KW-1185">Reference proteome</keyword>
<gene>
    <name evidence="5" type="ORF">J2S59_000759</name>
</gene>
<proteinExistence type="inferred from homology"/>
<feature type="domain" description="Methyltransferase type 11" evidence="4">
    <location>
        <begin position="50"/>
        <end position="143"/>
    </location>
</feature>
<dbReference type="InterPro" id="IPR051052">
    <property type="entry name" value="Diverse_substrate_MTase"/>
</dbReference>
<sequence length="279" mass="30353">MADVHPSRTPERGRYARSFGAVAADYDRARPSYPDDAVGWLVGDRPARVLELGAGTGKLTERLVGRGHEVLATEPDAKMLRRLREQHAAPPTGLATAQAAAEQLPVANRSVDVVVAAQAAHWFDHERVLAEAARVLRPGGVLAWAWNIMDTRIPWVRRLRELIGSPAEVPPEPVAALTASELFGEVETAAFRFWHPLDRTSLAALVSSNSVVSLASEEQRAEILDRADALYDEYGRGPDGMLLPYLTHSYRATVLDTGPEPDDAGADPLGTDALLIDFR</sequence>
<dbReference type="CDD" id="cd02440">
    <property type="entry name" value="AdoMet_MTases"/>
    <property type="match status" value="1"/>
</dbReference>
<evidence type="ECO:0000256" key="3">
    <source>
        <dbReference type="ARBA" id="ARBA00022679"/>
    </source>
</evidence>
<organism evidence="5 6">
    <name type="scientific">Nocardioides massiliensis</name>
    <dbReference type="NCBI Taxonomy" id="1325935"/>
    <lineage>
        <taxon>Bacteria</taxon>
        <taxon>Bacillati</taxon>
        <taxon>Actinomycetota</taxon>
        <taxon>Actinomycetes</taxon>
        <taxon>Propionibacteriales</taxon>
        <taxon>Nocardioidaceae</taxon>
        <taxon>Nocardioides</taxon>
    </lineage>
</organism>
<evidence type="ECO:0000313" key="6">
    <source>
        <dbReference type="Proteomes" id="UP001240447"/>
    </source>
</evidence>